<keyword evidence="6" id="KW-1185">Reference proteome</keyword>
<evidence type="ECO:0000313" key="6">
    <source>
        <dbReference type="Proteomes" id="UP000482800"/>
    </source>
</evidence>
<evidence type="ECO:0000256" key="3">
    <source>
        <dbReference type="SAM" id="Phobius"/>
    </source>
</evidence>
<evidence type="ECO:0000259" key="4">
    <source>
        <dbReference type="Pfam" id="PF03816"/>
    </source>
</evidence>
<dbReference type="PANTHER" id="PTHR33392:SF6">
    <property type="entry name" value="POLYISOPRENYL-TEICHOIC ACID--PEPTIDOGLYCAN TEICHOIC ACID TRANSFERASE TAGU"/>
    <property type="match status" value="1"/>
</dbReference>
<dbReference type="Pfam" id="PF03816">
    <property type="entry name" value="LytR_cpsA_psr"/>
    <property type="match status" value="1"/>
</dbReference>
<evidence type="ECO:0000313" key="5">
    <source>
        <dbReference type="EMBL" id="GFJ79977.1"/>
    </source>
</evidence>
<dbReference type="PANTHER" id="PTHR33392">
    <property type="entry name" value="POLYISOPRENYL-TEICHOIC ACID--PEPTIDOGLYCAN TEICHOIC ACID TRANSFERASE TAGU"/>
    <property type="match status" value="1"/>
</dbReference>
<comment type="caution">
    <text evidence="5">The sequence shown here is derived from an EMBL/GenBank/DDBJ whole genome shotgun (WGS) entry which is preliminary data.</text>
</comment>
<proteinExistence type="inferred from homology"/>
<accession>A0A6V8KE40</accession>
<dbReference type="InterPro" id="IPR050922">
    <property type="entry name" value="LytR/CpsA/Psr_CW_biosynth"/>
</dbReference>
<feature type="transmembrane region" description="Helical" evidence="3">
    <location>
        <begin position="25"/>
        <end position="52"/>
    </location>
</feature>
<dbReference type="EMBL" id="BLPF01000001">
    <property type="protein sequence ID" value="GFJ79977.1"/>
    <property type="molecule type" value="Genomic_DNA"/>
</dbReference>
<organism evidence="5 6">
    <name type="scientific">Phytohabitans houttuyneae</name>
    <dbReference type="NCBI Taxonomy" id="1076126"/>
    <lineage>
        <taxon>Bacteria</taxon>
        <taxon>Bacillati</taxon>
        <taxon>Actinomycetota</taxon>
        <taxon>Actinomycetes</taxon>
        <taxon>Micromonosporales</taxon>
        <taxon>Micromonosporaceae</taxon>
    </lineage>
</organism>
<protein>
    <recommendedName>
        <fullName evidence="4">Cell envelope-related transcriptional attenuator domain-containing protein</fullName>
    </recommendedName>
</protein>
<sequence>MQVERGQRRPGMDVSTPRKRRRDPLWARLTVIFGAVLMMLSGTAIVGARVVIGNATSNIETTNLLGGAAAAAGPSGNNIKGAVNLLLVGIDARPKGSSETAVLADTIVVLHIPPSHDQAYLVSIPRDWRVQIPAYPKTGAGATTEKINGAFSKGYQGGGTELEKRARGVDSLAQTIHTLTGIKFNGAAIIDFAGFEAVVKTLGGVNMCVDERAESIHLGIDKKGKIYKLWYKEGVGIQDLPPGAKPVVHEKGCRRMSAQLALDYARIRKSLSDGDYGRQRHQQQLIKAIAKEATSKGVITNPIKLNNVIKAAGKAFVLDTQGIPVEDFIFTLRGVAANDLVLIKTNAGKFNTQKVNGQEFEQLSEESMQMLGAVRDGRLAEFVISNPQFIAKT</sequence>
<dbReference type="Gene3D" id="3.40.630.190">
    <property type="entry name" value="LCP protein"/>
    <property type="match status" value="1"/>
</dbReference>
<keyword evidence="3" id="KW-0812">Transmembrane</keyword>
<feature type="region of interest" description="Disordered" evidence="2">
    <location>
        <begin position="1"/>
        <end position="20"/>
    </location>
</feature>
<name>A0A6V8KE40_9ACTN</name>
<gene>
    <name evidence="5" type="ORF">Phou_041570</name>
</gene>
<dbReference type="InterPro" id="IPR004474">
    <property type="entry name" value="LytR_CpsA_psr"/>
</dbReference>
<feature type="compositionally biased region" description="Basic and acidic residues" evidence="2">
    <location>
        <begin position="1"/>
        <end position="11"/>
    </location>
</feature>
<feature type="domain" description="Cell envelope-related transcriptional attenuator" evidence="4">
    <location>
        <begin position="104"/>
        <end position="293"/>
    </location>
</feature>
<keyword evidence="3" id="KW-0472">Membrane</keyword>
<dbReference type="AlphaFoldDB" id="A0A6V8KE40"/>
<keyword evidence="3" id="KW-1133">Transmembrane helix</keyword>
<evidence type="ECO:0000256" key="1">
    <source>
        <dbReference type="ARBA" id="ARBA00006068"/>
    </source>
</evidence>
<reference evidence="5 6" key="1">
    <citation type="submission" date="2020-03" db="EMBL/GenBank/DDBJ databases">
        <title>Whole genome shotgun sequence of Phytohabitans houttuyneae NBRC 108639.</title>
        <authorList>
            <person name="Komaki H."/>
            <person name="Tamura T."/>
        </authorList>
    </citation>
    <scope>NUCLEOTIDE SEQUENCE [LARGE SCALE GENOMIC DNA]</scope>
    <source>
        <strain evidence="5 6">NBRC 108639</strain>
    </source>
</reference>
<dbReference type="Proteomes" id="UP000482800">
    <property type="component" value="Unassembled WGS sequence"/>
</dbReference>
<reference evidence="5 6" key="2">
    <citation type="submission" date="2020-03" db="EMBL/GenBank/DDBJ databases">
        <authorList>
            <person name="Ichikawa N."/>
            <person name="Kimura A."/>
            <person name="Kitahashi Y."/>
            <person name="Uohara A."/>
        </authorList>
    </citation>
    <scope>NUCLEOTIDE SEQUENCE [LARGE SCALE GENOMIC DNA]</scope>
    <source>
        <strain evidence="5 6">NBRC 108639</strain>
    </source>
</reference>
<comment type="similarity">
    <text evidence="1">Belongs to the LytR/CpsA/Psr (LCP) family.</text>
</comment>
<evidence type="ECO:0000256" key="2">
    <source>
        <dbReference type="SAM" id="MobiDB-lite"/>
    </source>
</evidence>